<comment type="caution">
    <text evidence="1">The sequence shown here is derived from an EMBL/GenBank/DDBJ whole genome shotgun (WGS) entry which is preliminary data.</text>
</comment>
<dbReference type="AlphaFoldDB" id="A0A369A3Y2"/>
<dbReference type="Proteomes" id="UP000253517">
    <property type="component" value="Unassembled WGS sequence"/>
</dbReference>
<proteinExistence type="predicted"/>
<evidence type="ECO:0000313" key="2">
    <source>
        <dbReference type="Proteomes" id="UP000253517"/>
    </source>
</evidence>
<reference evidence="1 2" key="1">
    <citation type="submission" date="2018-07" db="EMBL/GenBank/DDBJ databases">
        <title>Genomic Encyclopedia of Type Strains, Phase IV (KMG-IV): sequencing the most valuable type-strain genomes for metagenomic binning, comparative biology and taxonomic classification.</title>
        <authorList>
            <person name="Goeker M."/>
        </authorList>
    </citation>
    <scope>NUCLEOTIDE SEQUENCE [LARGE SCALE GENOMIC DNA]</scope>
    <source>
        <strain evidence="1 2">DSM 21410</strain>
    </source>
</reference>
<protein>
    <submittedName>
        <fullName evidence="1">Uncharacterized protein</fullName>
    </submittedName>
</protein>
<evidence type="ECO:0000313" key="1">
    <source>
        <dbReference type="EMBL" id="RCX03871.1"/>
    </source>
</evidence>
<name>A0A369A3Y2_9FLAO</name>
<keyword evidence="2" id="KW-1185">Reference proteome</keyword>
<dbReference type="EMBL" id="QPJS01000002">
    <property type="protein sequence ID" value="RCX03871.1"/>
    <property type="molecule type" value="Genomic_DNA"/>
</dbReference>
<sequence length="158" mass="17710">MIPSLKNQFSTPIGFRQFPKYFLFLGRAPARRPLKQRPYRAGSGCSGVRFAPVLRTALRAPSASLTHSSSVWTLYIDTPYRQILLKQITLATHPTKLTIPLSTPPIPFTAPYFSIKTYYTSTSPKPTASIPPHRTTRLAKHPVAICLFFQTFVSVSSR</sequence>
<organism evidence="1 2">
    <name type="scientific">Schleiferia thermophila</name>
    <dbReference type="NCBI Taxonomy" id="884107"/>
    <lineage>
        <taxon>Bacteria</taxon>
        <taxon>Pseudomonadati</taxon>
        <taxon>Bacteroidota</taxon>
        <taxon>Flavobacteriia</taxon>
        <taxon>Flavobacteriales</taxon>
        <taxon>Schleiferiaceae</taxon>
        <taxon>Schleiferia</taxon>
    </lineage>
</organism>
<gene>
    <name evidence="1" type="ORF">DES35_102327</name>
</gene>
<accession>A0A369A3Y2</accession>